<accession>E4Y006</accession>
<dbReference type="InterPro" id="IPR041174">
    <property type="entry name" value="KRR1-like_KH1"/>
</dbReference>
<dbReference type="Pfam" id="PF17903">
    <property type="entry name" value="KH_KRR1_1st"/>
    <property type="match status" value="1"/>
</dbReference>
<keyword evidence="7" id="KW-0687">Ribonucleoprotein</keyword>
<sequence>MTSICDFPEIKEIEGLLQEIADIQASLVRIDSDIAEITQELMSSLVRLEDSRLLEDWKSMKQVQSMIMNADSDLMLKQRVRHANRDNLTKILKKLNHYIVSGSKQRCLYFCLNKRFMTDTVPEEEKLTVPDGWKPEEFKPEHNPNGCLEESKFRFTLFPKYREKYLKEVRPLVEKFLTLYFLKCELDSIEGSISDCQ</sequence>
<comment type="similarity">
    <text evidence="2">Belongs to the KRR1 family.</text>
</comment>
<dbReference type="InterPro" id="IPR036612">
    <property type="entry name" value="KH_dom_type_1_sf"/>
</dbReference>
<keyword evidence="12" id="KW-1185">Reference proteome</keyword>
<dbReference type="InterPro" id="IPR024166">
    <property type="entry name" value="rRNA_assembly_KRR1"/>
</dbReference>
<organism evidence="11">
    <name type="scientific">Oikopleura dioica</name>
    <name type="common">Tunicate</name>
    <dbReference type="NCBI Taxonomy" id="34765"/>
    <lineage>
        <taxon>Eukaryota</taxon>
        <taxon>Metazoa</taxon>
        <taxon>Chordata</taxon>
        <taxon>Tunicata</taxon>
        <taxon>Appendicularia</taxon>
        <taxon>Copelata</taxon>
        <taxon>Oikopleuridae</taxon>
        <taxon>Oikopleura</taxon>
    </lineage>
</organism>
<dbReference type="PANTHER" id="PTHR12581">
    <property type="entry name" value="HIV-1 REV BINDING PROTEIN 2, 3"/>
    <property type="match status" value="1"/>
</dbReference>
<feature type="domain" description="KRR1 small subunit processome component first KH" evidence="9">
    <location>
        <begin position="156"/>
        <end position="193"/>
    </location>
</feature>
<dbReference type="AlphaFoldDB" id="E4Y006"/>
<evidence type="ECO:0000313" key="11">
    <source>
        <dbReference type="EMBL" id="CBY15218.1"/>
    </source>
</evidence>
<evidence type="ECO:0000259" key="9">
    <source>
        <dbReference type="Pfam" id="PF17903"/>
    </source>
</evidence>
<comment type="subcellular location">
    <subcellularLocation>
        <location evidence="1">Nucleus</location>
        <location evidence="1">Nucleolus</location>
    </subcellularLocation>
</comment>
<keyword evidence="5" id="KW-0694">RNA-binding</keyword>
<dbReference type="Gene3D" id="3.30.1370.10">
    <property type="entry name" value="K Homology domain, type 1"/>
    <property type="match status" value="1"/>
</dbReference>
<name>E4Y006_OIKDI</name>
<evidence type="ECO:0000256" key="4">
    <source>
        <dbReference type="ARBA" id="ARBA00022552"/>
    </source>
</evidence>
<evidence type="ECO:0000256" key="3">
    <source>
        <dbReference type="ARBA" id="ARBA00022517"/>
    </source>
</evidence>
<evidence type="ECO:0000256" key="7">
    <source>
        <dbReference type="ARBA" id="ARBA00023274"/>
    </source>
</evidence>
<evidence type="ECO:0000259" key="10">
    <source>
        <dbReference type="Pfam" id="PF23353"/>
    </source>
</evidence>
<dbReference type="GO" id="GO:0032040">
    <property type="term" value="C:small-subunit processome"/>
    <property type="evidence" value="ECO:0007669"/>
    <property type="project" value="TreeGrafter"/>
</dbReference>
<dbReference type="InParanoid" id="E4Y006"/>
<protein>
    <recommendedName>
        <fullName evidence="8">KRR-R motif-containing protein 1</fullName>
    </recommendedName>
</protein>
<evidence type="ECO:0000256" key="2">
    <source>
        <dbReference type="ARBA" id="ARBA00009344"/>
    </source>
</evidence>
<gene>
    <name evidence="11" type="ORF">GSOID_T00012114001</name>
</gene>
<dbReference type="Proteomes" id="UP000001307">
    <property type="component" value="Unassembled WGS sequence"/>
</dbReference>
<dbReference type="InterPro" id="IPR055380">
    <property type="entry name" value="BBS2_hp_dom"/>
</dbReference>
<evidence type="ECO:0000256" key="8">
    <source>
        <dbReference type="ARBA" id="ARBA00032993"/>
    </source>
</evidence>
<dbReference type="EMBL" id="FN653448">
    <property type="protein sequence ID" value="CBY15218.1"/>
    <property type="molecule type" value="Genomic_DNA"/>
</dbReference>
<dbReference type="GO" id="GO:0003723">
    <property type="term" value="F:RNA binding"/>
    <property type="evidence" value="ECO:0007669"/>
    <property type="project" value="UniProtKB-KW"/>
</dbReference>
<keyword evidence="6" id="KW-0539">Nucleus</keyword>
<evidence type="ECO:0000256" key="5">
    <source>
        <dbReference type="ARBA" id="ARBA00022884"/>
    </source>
</evidence>
<feature type="domain" description="BBS2 hairpin" evidence="10">
    <location>
        <begin position="9"/>
        <end position="103"/>
    </location>
</feature>
<keyword evidence="3" id="KW-0690">Ribosome biogenesis</keyword>
<evidence type="ECO:0000256" key="6">
    <source>
        <dbReference type="ARBA" id="ARBA00023242"/>
    </source>
</evidence>
<evidence type="ECO:0000256" key="1">
    <source>
        <dbReference type="ARBA" id="ARBA00004604"/>
    </source>
</evidence>
<dbReference type="PANTHER" id="PTHR12581:SF0">
    <property type="entry name" value="KRR1 SMALL SUBUNIT PROCESSOME COMPONENT HOMOLOG"/>
    <property type="match status" value="1"/>
</dbReference>
<reference evidence="11" key="1">
    <citation type="journal article" date="2010" name="Science">
        <title>Plasticity of animal genome architecture unmasked by rapid evolution of a pelagic tunicate.</title>
        <authorList>
            <person name="Denoeud F."/>
            <person name="Henriet S."/>
            <person name="Mungpakdee S."/>
            <person name="Aury J.M."/>
            <person name="Da Silva C."/>
            <person name="Brinkmann H."/>
            <person name="Mikhaleva J."/>
            <person name="Olsen L.C."/>
            <person name="Jubin C."/>
            <person name="Canestro C."/>
            <person name="Bouquet J.M."/>
            <person name="Danks G."/>
            <person name="Poulain J."/>
            <person name="Campsteijn C."/>
            <person name="Adamski M."/>
            <person name="Cross I."/>
            <person name="Yadetie F."/>
            <person name="Muffato M."/>
            <person name="Louis A."/>
            <person name="Butcher S."/>
            <person name="Tsagkogeorga G."/>
            <person name="Konrad A."/>
            <person name="Singh S."/>
            <person name="Jensen M.F."/>
            <person name="Cong E.H."/>
            <person name="Eikeseth-Otteraa H."/>
            <person name="Noel B."/>
            <person name="Anthouard V."/>
            <person name="Porcel B.M."/>
            <person name="Kachouri-Lafond R."/>
            <person name="Nishino A."/>
            <person name="Ugolini M."/>
            <person name="Chourrout P."/>
            <person name="Nishida H."/>
            <person name="Aasland R."/>
            <person name="Huzurbazar S."/>
            <person name="Westhof E."/>
            <person name="Delsuc F."/>
            <person name="Lehrach H."/>
            <person name="Reinhardt R."/>
            <person name="Weissenbach J."/>
            <person name="Roy S.W."/>
            <person name="Artiguenave F."/>
            <person name="Postlethwait J.H."/>
            <person name="Manak J.R."/>
            <person name="Thompson E.M."/>
            <person name="Jaillon O."/>
            <person name="Du Pasquier L."/>
            <person name="Boudinot P."/>
            <person name="Liberles D.A."/>
            <person name="Volff J.N."/>
            <person name="Philippe H."/>
            <person name="Lenhard B."/>
            <person name="Roest Crollius H."/>
            <person name="Wincker P."/>
            <person name="Chourrout D."/>
        </authorList>
    </citation>
    <scope>NUCLEOTIDE SEQUENCE [LARGE SCALE GENOMIC DNA]</scope>
</reference>
<proteinExistence type="inferred from homology"/>
<keyword evidence="4" id="KW-0698">rRNA processing</keyword>
<dbReference type="GO" id="GO:0006364">
    <property type="term" value="P:rRNA processing"/>
    <property type="evidence" value="ECO:0007669"/>
    <property type="project" value="UniProtKB-KW"/>
</dbReference>
<evidence type="ECO:0000313" key="12">
    <source>
        <dbReference type="Proteomes" id="UP000001307"/>
    </source>
</evidence>
<dbReference type="OrthoDB" id="2120021at2759"/>
<dbReference type="Pfam" id="PF23353">
    <property type="entry name" value="BBS2_hp"/>
    <property type="match status" value="1"/>
</dbReference>